<dbReference type="SUPFAM" id="SSF53697">
    <property type="entry name" value="SIS domain"/>
    <property type="match status" value="1"/>
</dbReference>
<feature type="binding site" evidence="9">
    <location>
        <begin position="114"/>
        <end position="116"/>
    </location>
    <ligand>
        <name>substrate</name>
    </ligand>
</feature>
<dbReference type="Proteomes" id="UP000243376">
    <property type="component" value="Unassembled WGS sequence"/>
</dbReference>
<feature type="binding site" evidence="9">
    <location>
        <begin position="88"/>
        <end position="89"/>
    </location>
    <ligand>
        <name>substrate</name>
    </ligand>
</feature>
<feature type="domain" description="SIS" evidence="10">
    <location>
        <begin position="31"/>
        <end position="190"/>
    </location>
</feature>
<dbReference type="Gene3D" id="3.40.50.10490">
    <property type="entry name" value="Glucose-6-phosphate isomerase like protein, domain 1"/>
    <property type="match status" value="1"/>
</dbReference>
<keyword evidence="6 9" id="KW-0862">Zinc</keyword>
<name>A0A2J6XFL4_9CHLR</name>
<comment type="cofactor">
    <cofactor evidence="9">
        <name>Zn(2+)</name>
        <dbReference type="ChEBI" id="CHEBI:29105"/>
    </cofactor>
    <text evidence="9">Binds 1 zinc ion per subunit.</text>
</comment>
<evidence type="ECO:0000256" key="4">
    <source>
        <dbReference type="ARBA" id="ARBA00022490"/>
    </source>
</evidence>
<dbReference type="GO" id="GO:0008270">
    <property type="term" value="F:zinc ion binding"/>
    <property type="evidence" value="ECO:0007669"/>
    <property type="project" value="UniProtKB-UniRule"/>
</dbReference>
<dbReference type="GO" id="GO:2001061">
    <property type="term" value="P:D-glycero-D-manno-heptose 7-phosphate biosynthetic process"/>
    <property type="evidence" value="ECO:0007669"/>
    <property type="project" value="UniProtKB-UniPathway"/>
</dbReference>
<comment type="function">
    <text evidence="9">Catalyzes the isomerization of sedoheptulose 7-phosphate in D-glycero-D-manno-heptose 7-phosphate.</text>
</comment>
<dbReference type="InterPro" id="IPR035461">
    <property type="entry name" value="GmhA/DiaA"/>
</dbReference>
<accession>A0A2J6XFL4</accession>
<feature type="binding site" evidence="9">
    <location>
        <position position="55"/>
    </location>
    <ligand>
        <name>Zn(2+)</name>
        <dbReference type="ChEBI" id="CHEBI:29105"/>
    </ligand>
</feature>
<evidence type="ECO:0000256" key="7">
    <source>
        <dbReference type="ARBA" id="ARBA00023235"/>
    </source>
</evidence>
<evidence type="ECO:0000256" key="9">
    <source>
        <dbReference type="HAMAP-Rule" id="MF_00067"/>
    </source>
</evidence>
<feature type="binding site" evidence="9">
    <location>
        <position position="166"/>
    </location>
    <ligand>
        <name>substrate</name>
    </ligand>
</feature>
<dbReference type="PROSITE" id="PS51464">
    <property type="entry name" value="SIS"/>
    <property type="match status" value="1"/>
</dbReference>
<dbReference type="InterPro" id="IPR001347">
    <property type="entry name" value="SIS_dom"/>
</dbReference>
<evidence type="ECO:0000313" key="11">
    <source>
        <dbReference type="EMBL" id="PMP86926.1"/>
    </source>
</evidence>
<comment type="miscellaneous">
    <text evidence="9">The reaction produces a racemic mixture of D-glycero-alpha-D-manno-heptose 7-phosphate and D-glycero-beta-D-manno-heptose 7-phosphate.</text>
</comment>
<evidence type="ECO:0000259" key="10">
    <source>
        <dbReference type="PROSITE" id="PS51464"/>
    </source>
</evidence>
<comment type="similarity">
    <text evidence="3 9">Belongs to the SIS family. GmhA subfamily.</text>
</comment>
<evidence type="ECO:0000256" key="8">
    <source>
        <dbReference type="ARBA" id="ARBA00023277"/>
    </source>
</evidence>
<evidence type="ECO:0000256" key="5">
    <source>
        <dbReference type="ARBA" id="ARBA00022723"/>
    </source>
</evidence>
<dbReference type="CDD" id="cd05006">
    <property type="entry name" value="SIS_GmhA"/>
    <property type="match status" value="1"/>
</dbReference>
<dbReference type="PANTHER" id="PTHR30390:SF6">
    <property type="entry name" value="DNAA INITIATOR-ASSOCIATING PROTEIN DIAA"/>
    <property type="match status" value="1"/>
</dbReference>
<evidence type="ECO:0000256" key="6">
    <source>
        <dbReference type="ARBA" id="ARBA00022833"/>
    </source>
</evidence>
<keyword evidence="7 9" id="KW-0413">Isomerase</keyword>
<dbReference type="GO" id="GO:0005975">
    <property type="term" value="P:carbohydrate metabolic process"/>
    <property type="evidence" value="ECO:0007669"/>
    <property type="project" value="UniProtKB-UniRule"/>
</dbReference>
<comment type="catalytic activity">
    <reaction evidence="1 9">
        <text>2 D-sedoheptulose 7-phosphate = D-glycero-alpha-D-manno-heptose 7-phosphate + D-glycero-beta-D-manno-heptose 7-phosphate</text>
        <dbReference type="Rhea" id="RHEA:27489"/>
        <dbReference type="ChEBI" id="CHEBI:57483"/>
        <dbReference type="ChEBI" id="CHEBI:60203"/>
        <dbReference type="ChEBI" id="CHEBI:60204"/>
        <dbReference type="EC" id="5.3.1.28"/>
    </reaction>
</comment>
<evidence type="ECO:0000256" key="3">
    <source>
        <dbReference type="ARBA" id="ARBA00009894"/>
    </source>
</evidence>
<evidence type="ECO:0000256" key="2">
    <source>
        <dbReference type="ARBA" id="ARBA00004496"/>
    </source>
</evidence>
<dbReference type="GO" id="GO:0008968">
    <property type="term" value="F:D-sedoheptulose 7-phosphate isomerase activity"/>
    <property type="evidence" value="ECO:0007669"/>
    <property type="project" value="UniProtKB-UniRule"/>
</dbReference>
<keyword evidence="8 9" id="KW-0119">Carbohydrate metabolism</keyword>
<gene>
    <name evidence="9" type="primary">gmhA</name>
    <name evidence="11" type="ORF">C0184_00755</name>
</gene>
<dbReference type="InterPro" id="IPR050099">
    <property type="entry name" value="SIS_GmhA/DiaA_subfam"/>
</dbReference>
<keyword evidence="5 9" id="KW-0479">Metal-binding</keyword>
<feature type="binding site" evidence="9">
    <location>
        <position position="166"/>
    </location>
    <ligand>
        <name>Zn(2+)</name>
        <dbReference type="ChEBI" id="CHEBI:29105"/>
    </ligand>
</feature>
<comment type="caution">
    <text evidence="11">The sequence shown here is derived from an EMBL/GenBank/DDBJ whole genome shotgun (WGS) entry which is preliminary data.</text>
</comment>
<feature type="binding site" evidence="9">
    <location>
        <begin position="46"/>
        <end position="48"/>
    </location>
    <ligand>
        <name>substrate</name>
    </ligand>
</feature>
<dbReference type="AlphaFoldDB" id="A0A2J6XFL4"/>
<dbReference type="EMBL" id="PNIQ01000058">
    <property type="protein sequence ID" value="PMP86926.1"/>
    <property type="molecule type" value="Genomic_DNA"/>
</dbReference>
<dbReference type="InterPro" id="IPR004515">
    <property type="entry name" value="Phosphoheptose_Isoase"/>
</dbReference>
<dbReference type="UniPathway" id="UPA00041">
    <property type="reaction ID" value="UER00436"/>
</dbReference>
<dbReference type="GO" id="GO:0005737">
    <property type="term" value="C:cytoplasm"/>
    <property type="evidence" value="ECO:0007669"/>
    <property type="project" value="UniProtKB-SubCell"/>
</dbReference>
<comment type="subcellular location">
    <subcellularLocation>
        <location evidence="2 9">Cytoplasm</location>
    </subcellularLocation>
</comment>
<feature type="binding site" evidence="9">
    <location>
        <position position="174"/>
    </location>
    <ligand>
        <name>Zn(2+)</name>
        <dbReference type="ChEBI" id="CHEBI:29105"/>
    </ligand>
</feature>
<feature type="binding site" evidence="9">
    <location>
        <position position="59"/>
    </location>
    <ligand>
        <name>Zn(2+)</name>
        <dbReference type="ChEBI" id="CHEBI:29105"/>
    </ligand>
</feature>
<dbReference type="HAMAP" id="MF_00067">
    <property type="entry name" value="GmhA"/>
    <property type="match status" value="1"/>
</dbReference>
<evidence type="ECO:0000313" key="12">
    <source>
        <dbReference type="Proteomes" id="UP000243376"/>
    </source>
</evidence>
<keyword evidence="4 9" id="KW-0963">Cytoplasm</keyword>
<organism evidence="11 12">
    <name type="scientific">Chloroflexus aggregans</name>
    <dbReference type="NCBI Taxonomy" id="152260"/>
    <lineage>
        <taxon>Bacteria</taxon>
        <taxon>Bacillati</taxon>
        <taxon>Chloroflexota</taxon>
        <taxon>Chloroflexia</taxon>
        <taxon>Chloroflexales</taxon>
        <taxon>Chloroflexineae</taxon>
        <taxon>Chloroflexaceae</taxon>
        <taxon>Chloroflexus</taxon>
    </lineage>
</organism>
<reference evidence="11 12" key="1">
    <citation type="submission" date="2018-01" db="EMBL/GenBank/DDBJ databases">
        <title>Metagenomic assembled genomes from two thermal pools in the Uzon Caldera, Kamchatka, Russia.</title>
        <authorList>
            <person name="Wilkins L."/>
            <person name="Ettinger C."/>
        </authorList>
    </citation>
    <scope>NUCLEOTIDE SEQUENCE [LARGE SCALE GENOMIC DNA]</scope>
    <source>
        <strain evidence="11">ZAV-02</strain>
    </source>
</reference>
<protein>
    <recommendedName>
        <fullName evidence="9">Phosphoheptose isomerase</fullName>
        <ecNumber evidence="9">5.3.1.28</ecNumber>
    </recommendedName>
    <alternativeName>
        <fullName evidence="9">Sedoheptulose 7-phosphate isomerase</fullName>
    </alternativeName>
</protein>
<sequence>MTFQQQLDEAIEVLRASAALGPAIDEITALAADALLAGHTLYTAGNGGSAADALHLAEELIGRYRHNRRPLPAICLNADIGALTCIANDFGYDEIFARQLAALGKAGDVLVVFSTSGNSANILNVLQVARTKGVISIALLGKDGGTARTLADHALVVPSYNTARIQEVHTLILHAICEAVEQRLTDGDDSAQI</sequence>
<comment type="pathway">
    <text evidence="9">Carbohydrate biosynthesis; D-glycero-D-manno-heptose 7-phosphate biosynthesis; D-glycero-alpha-D-manno-heptose 7-phosphate and D-glycero-beta-D-manno-heptose 7-phosphate from sedoheptulose 7-phosphate: step 1/1.</text>
</comment>
<dbReference type="Pfam" id="PF13580">
    <property type="entry name" value="SIS_2"/>
    <property type="match status" value="1"/>
</dbReference>
<dbReference type="PANTHER" id="PTHR30390">
    <property type="entry name" value="SEDOHEPTULOSE 7-PHOSPHATE ISOMERASE / DNAA INITIATOR-ASSOCIATING FACTOR FOR REPLICATION INITIATION"/>
    <property type="match status" value="1"/>
</dbReference>
<dbReference type="GO" id="GO:0097367">
    <property type="term" value="F:carbohydrate derivative binding"/>
    <property type="evidence" value="ECO:0007669"/>
    <property type="project" value="InterPro"/>
</dbReference>
<feature type="binding site" evidence="9">
    <location>
        <position position="119"/>
    </location>
    <ligand>
        <name>substrate</name>
    </ligand>
</feature>
<evidence type="ECO:0000256" key="1">
    <source>
        <dbReference type="ARBA" id="ARBA00000348"/>
    </source>
</evidence>
<dbReference type="EC" id="5.3.1.28" evidence="9"/>
<feature type="binding site" evidence="9">
    <location>
        <position position="59"/>
    </location>
    <ligand>
        <name>substrate</name>
    </ligand>
</feature>
<proteinExistence type="inferred from homology"/>
<dbReference type="InterPro" id="IPR046348">
    <property type="entry name" value="SIS_dom_sf"/>
</dbReference>